<name>A0AAE2SYD7_RHILE</name>
<reference evidence="7 8" key="1">
    <citation type="submission" date="2020-08" db="EMBL/GenBank/DDBJ databases">
        <title>Genomic Encyclopedia of Type Strains, Phase IV (KMG-V): Genome sequencing to study the core and pangenomes of soil and plant-associated prokaryotes.</title>
        <authorList>
            <person name="Whitman W."/>
        </authorList>
    </citation>
    <scope>NUCLEOTIDE SEQUENCE [LARGE SCALE GENOMIC DNA]</scope>
    <source>
        <strain evidence="7 8">SEMIA 415</strain>
    </source>
</reference>
<dbReference type="InterPro" id="IPR001926">
    <property type="entry name" value="TrpB-like_PALP"/>
</dbReference>
<feature type="modified residue" description="N6-(pyridoxal phosphate)lysine" evidence="5">
    <location>
        <position position="53"/>
    </location>
</feature>
<dbReference type="PANTHER" id="PTHR43780:SF2">
    <property type="entry name" value="1-AMINOCYCLOPROPANE-1-CARBOXYLATE DEAMINASE-RELATED"/>
    <property type="match status" value="1"/>
</dbReference>
<evidence type="ECO:0000256" key="3">
    <source>
        <dbReference type="ARBA" id="ARBA00022898"/>
    </source>
</evidence>
<dbReference type="PANTHER" id="PTHR43780">
    <property type="entry name" value="1-AMINOCYCLOPROPANE-1-CARBOXYLATE DEAMINASE-RELATED"/>
    <property type="match status" value="1"/>
</dbReference>
<dbReference type="InterPro" id="IPR027278">
    <property type="entry name" value="ACCD_DCysDesulf"/>
</dbReference>
<keyword evidence="7" id="KW-0456">Lyase</keyword>
<dbReference type="Proteomes" id="UP000538507">
    <property type="component" value="Unassembled WGS sequence"/>
</dbReference>
<dbReference type="GO" id="GO:0019148">
    <property type="term" value="F:D-cysteine desulfhydrase activity"/>
    <property type="evidence" value="ECO:0007669"/>
    <property type="project" value="UniProtKB-EC"/>
</dbReference>
<gene>
    <name evidence="7" type="ORF">GGE16_004454</name>
</gene>
<comment type="similarity">
    <text evidence="2">Belongs to the ACC deaminase/D-cysteine desulfhydrase family.</text>
</comment>
<comment type="caution">
    <text evidence="7">The sequence shown here is derived from an EMBL/GenBank/DDBJ whole genome shotgun (WGS) entry which is preliminary data.</text>
</comment>
<keyword evidence="3 5" id="KW-0663">Pyridoxal phosphate</keyword>
<evidence type="ECO:0000256" key="5">
    <source>
        <dbReference type="PIRSR" id="PIRSR006278-2"/>
    </source>
</evidence>
<dbReference type="Pfam" id="PF00291">
    <property type="entry name" value="PALP"/>
    <property type="match status" value="1"/>
</dbReference>
<dbReference type="PIRSF" id="PIRSF006278">
    <property type="entry name" value="ACCD_DCysDesulf"/>
    <property type="match status" value="1"/>
</dbReference>
<dbReference type="RefSeq" id="WP_246718361.1">
    <property type="nucleotide sequence ID" value="NZ_JACHAZ010000005.1"/>
</dbReference>
<evidence type="ECO:0000259" key="6">
    <source>
        <dbReference type="Pfam" id="PF00291"/>
    </source>
</evidence>
<dbReference type="Gene3D" id="3.40.50.1100">
    <property type="match status" value="2"/>
</dbReference>
<evidence type="ECO:0000256" key="1">
    <source>
        <dbReference type="ARBA" id="ARBA00001933"/>
    </source>
</evidence>
<dbReference type="EMBL" id="JACIGO010000006">
    <property type="protein sequence ID" value="MBB4292375.1"/>
    <property type="molecule type" value="Genomic_DNA"/>
</dbReference>
<evidence type="ECO:0000256" key="2">
    <source>
        <dbReference type="ARBA" id="ARBA00008639"/>
    </source>
</evidence>
<dbReference type="EC" id="4.4.1.25" evidence="7"/>
<comment type="cofactor">
    <cofactor evidence="1">
        <name>pyridoxal 5'-phosphate</name>
        <dbReference type="ChEBI" id="CHEBI:597326"/>
    </cofactor>
</comment>
<feature type="active site" description="Nucleophile" evidence="4">
    <location>
        <position position="80"/>
    </location>
</feature>
<dbReference type="InterPro" id="IPR036052">
    <property type="entry name" value="TrpB-like_PALP_sf"/>
</dbReference>
<dbReference type="NCBIfam" id="TIGR01275">
    <property type="entry name" value="ACC_deam_rel"/>
    <property type="match status" value="1"/>
</dbReference>
<feature type="domain" description="Tryptophan synthase beta chain-like PALP" evidence="6">
    <location>
        <begin position="14"/>
        <end position="321"/>
    </location>
</feature>
<evidence type="ECO:0000256" key="4">
    <source>
        <dbReference type="PIRSR" id="PIRSR006278-1"/>
    </source>
</evidence>
<evidence type="ECO:0000313" key="8">
    <source>
        <dbReference type="Proteomes" id="UP000538507"/>
    </source>
</evidence>
<dbReference type="EC" id="4.4.1.15" evidence="7"/>
<accession>A0AAE2SYD7</accession>
<dbReference type="InterPro" id="IPR005966">
    <property type="entry name" value="D-Cys_desShydrase"/>
</dbReference>
<dbReference type="AlphaFoldDB" id="A0AAE2SYD7"/>
<evidence type="ECO:0000313" key="7">
    <source>
        <dbReference type="EMBL" id="MBB4292375.1"/>
    </source>
</evidence>
<protein>
    <submittedName>
        <fullName evidence="7">D-cysteine desulfhydrase/L-cysteate sulfo-lyase</fullName>
        <ecNumber evidence="7">4.4.1.15</ecNumber>
        <ecNumber evidence="7">4.4.1.25</ecNumber>
    </submittedName>
</protein>
<organism evidence="7 8">
    <name type="scientific">Rhizobium leguminosarum</name>
    <dbReference type="NCBI Taxonomy" id="384"/>
    <lineage>
        <taxon>Bacteria</taxon>
        <taxon>Pseudomonadati</taxon>
        <taxon>Pseudomonadota</taxon>
        <taxon>Alphaproteobacteria</taxon>
        <taxon>Hyphomicrobiales</taxon>
        <taxon>Rhizobiaceae</taxon>
        <taxon>Rhizobium/Agrobacterium group</taxon>
        <taxon>Rhizobium</taxon>
    </lineage>
</organism>
<sequence>MVMNLLRADLKPLSLGFFPTPIEPLPRLSAALGGPDIWIKRDDCTGLGGGGNKTRKLEYLIAAAVAQGSDIILTAGALQSNHARQTAAAAAKTGLECALFLAASVPLSGSAYNTNGNMLLDRIFGADLHLFPPSADLADEMSRYAESKIKEGRRPFIIPIGGSNAIGALGYCEAMGELKNQCSQQELSFDRIFFGTGSGGTQAGMLVGATLYDVQSEIVGISVNAHKTDAVAKVSQIIDQTLNLLDRPSEKSREVIVDDRFVGPGYGLPTEAVVESLAMCARLEGLLLDPVYTGKAMAGLIDYIRQKRIGRGERVLFWHTGGAPALAAYPDLFAK</sequence>
<proteinExistence type="inferred from homology"/>
<dbReference type="GO" id="GO:0034011">
    <property type="term" value="F:L-cysteate sulfo-lyase activity"/>
    <property type="evidence" value="ECO:0007669"/>
    <property type="project" value="UniProtKB-EC"/>
</dbReference>
<dbReference type="SUPFAM" id="SSF53686">
    <property type="entry name" value="Tryptophan synthase beta subunit-like PLP-dependent enzymes"/>
    <property type="match status" value="1"/>
</dbReference>